<keyword evidence="5" id="KW-0479">Metal-binding</keyword>
<dbReference type="CDD" id="cd05403">
    <property type="entry name" value="NT_KNTase_like"/>
    <property type="match status" value="1"/>
</dbReference>
<comment type="similarity">
    <text evidence="9">Belongs to the MntA antitoxin family.</text>
</comment>
<evidence type="ECO:0000256" key="5">
    <source>
        <dbReference type="ARBA" id="ARBA00022723"/>
    </source>
</evidence>
<keyword evidence="4" id="KW-0548">Nucleotidyltransferase</keyword>
<dbReference type="InterPro" id="IPR043519">
    <property type="entry name" value="NT_sf"/>
</dbReference>
<evidence type="ECO:0000313" key="11">
    <source>
        <dbReference type="EMBL" id="WZB86263.1"/>
    </source>
</evidence>
<keyword evidence="12" id="KW-1185">Reference proteome</keyword>
<dbReference type="Proteomes" id="UP001483337">
    <property type="component" value="Chromosome"/>
</dbReference>
<evidence type="ECO:0000256" key="3">
    <source>
        <dbReference type="ARBA" id="ARBA00022679"/>
    </source>
</evidence>
<gene>
    <name evidence="11" type="ORF">WJM97_12685</name>
</gene>
<evidence type="ECO:0000256" key="9">
    <source>
        <dbReference type="ARBA" id="ARBA00038276"/>
    </source>
</evidence>
<dbReference type="Gene3D" id="3.30.460.10">
    <property type="entry name" value="Beta Polymerase, domain 2"/>
    <property type="match status" value="1"/>
</dbReference>
<dbReference type="InterPro" id="IPR052038">
    <property type="entry name" value="Type-VII_TA_antitoxin"/>
</dbReference>
<evidence type="ECO:0000256" key="2">
    <source>
        <dbReference type="ARBA" id="ARBA00022649"/>
    </source>
</evidence>
<dbReference type="SUPFAM" id="SSF81301">
    <property type="entry name" value="Nucleotidyltransferase"/>
    <property type="match status" value="1"/>
</dbReference>
<dbReference type="PANTHER" id="PTHR33571:SF12">
    <property type="entry name" value="BSL3053 PROTEIN"/>
    <property type="match status" value="1"/>
</dbReference>
<comment type="cofactor">
    <cofactor evidence="1">
        <name>Mg(2+)</name>
        <dbReference type="ChEBI" id="CHEBI:18420"/>
    </cofactor>
</comment>
<dbReference type="InterPro" id="IPR002934">
    <property type="entry name" value="Polymerase_NTP_transf_dom"/>
</dbReference>
<dbReference type="Pfam" id="PF01909">
    <property type="entry name" value="NTP_transf_2"/>
    <property type="match status" value="1"/>
</dbReference>
<evidence type="ECO:0000256" key="1">
    <source>
        <dbReference type="ARBA" id="ARBA00001946"/>
    </source>
</evidence>
<evidence type="ECO:0000256" key="7">
    <source>
        <dbReference type="ARBA" id="ARBA00022840"/>
    </source>
</evidence>
<dbReference type="PANTHER" id="PTHR33571">
    <property type="entry name" value="SSL8005 PROTEIN"/>
    <property type="match status" value="1"/>
</dbReference>
<reference evidence="11 12" key="1">
    <citation type="submission" date="2024-04" db="EMBL/GenBank/DDBJ databases">
        <title>Okeanomitos corallinicola gen. &amp; sp. nov. (Nostocales, Cyanobacteria), a new toxic marine heterocyst-forming cyanobacterium from a coral reef.</title>
        <authorList>
            <person name="Li H."/>
            <person name="Li R."/>
            <person name="Kang J."/>
            <person name="Hii K.S."/>
            <person name="Mohamed H.F."/>
            <person name="Xu X."/>
            <person name="Luo Z."/>
        </authorList>
    </citation>
    <scope>NUCLEOTIDE SEQUENCE [LARGE SCALE GENOMIC DNA]</scope>
    <source>
        <strain evidence="11 12">TIOX110</strain>
    </source>
</reference>
<keyword evidence="3" id="KW-0808">Transferase</keyword>
<sequence>MNREYLINFLRENLNTIKSYGVTSLALFGSYARDEAKTTSDIDLLVEFQGKISFDKYMDLNFF</sequence>
<dbReference type="RefSeq" id="WP_353929178.1">
    <property type="nucleotide sequence ID" value="NZ_CP150886.1"/>
</dbReference>
<evidence type="ECO:0000256" key="4">
    <source>
        <dbReference type="ARBA" id="ARBA00022695"/>
    </source>
</evidence>
<feature type="domain" description="Polymerase nucleotidyl transferase" evidence="10">
    <location>
        <begin position="15"/>
        <end position="57"/>
    </location>
</feature>
<evidence type="ECO:0000313" key="12">
    <source>
        <dbReference type="Proteomes" id="UP001483337"/>
    </source>
</evidence>
<protein>
    <submittedName>
        <fullName evidence="11">Nucleotidyltransferase domain-containing protein</fullName>
    </submittedName>
</protein>
<keyword evidence="6" id="KW-0547">Nucleotide-binding</keyword>
<organism evidence="11 12">
    <name type="scientific">Okeanomitos corallinicola TIOX110</name>
    <dbReference type="NCBI Taxonomy" id="3133117"/>
    <lineage>
        <taxon>Bacteria</taxon>
        <taxon>Bacillati</taxon>
        <taxon>Cyanobacteriota</taxon>
        <taxon>Cyanophyceae</taxon>
        <taxon>Nostocales</taxon>
        <taxon>Aphanizomenonaceae</taxon>
        <taxon>Okeanomitos</taxon>
    </lineage>
</organism>
<name>A0ABZ2US59_9CYAN</name>
<dbReference type="EMBL" id="CP150886">
    <property type="protein sequence ID" value="WZB86263.1"/>
    <property type="molecule type" value="Genomic_DNA"/>
</dbReference>
<evidence type="ECO:0000259" key="10">
    <source>
        <dbReference type="Pfam" id="PF01909"/>
    </source>
</evidence>
<evidence type="ECO:0000256" key="6">
    <source>
        <dbReference type="ARBA" id="ARBA00022741"/>
    </source>
</evidence>
<evidence type="ECO:0000256" key="8">
    <source>
        <dbReference type="ARBA" id="ARBA00022842"/>
    </source>
</evidence>
<proteinExistence type="inferred from homology"/>
<keyword evidence="8" id="KW-0460">Magnesium</keyword>
<keyword evidence="7" id="KW-0067">ATP-binding</keyword>
<accession>A0ABZ2US59</accession>
<keyword evidence="2" id="KW-1277">Toxin-antitoxin system</keyword>